<evidence type="ECO:0000313" key="1">
    <source>
        <dbReference type="EMBL" id="KAL3385231.1"/>
    </source>
</evidence>
<keyword evidence="2" id="KW-1185">Reference proteome</keyword>
<gene>
    <name evidence="1" type="ORF">TKK_019216</name>
</gene>
<name>A0ABD2VXN3_9HYME</name>
<proteinExistence type="predicted"/>
<dbReference type="AlphaFoldDB" id="A0ABD2VXN3"/>
<sequence>MLALFFSFTPLPFYSRASFAVFLFGKRASENERAKKNPYGASQCSSKRRRLDLVTYVTAYRARVCAYCLSRDPLSCLSRAARRATYLDVLARHLRRLDDKILAYVTRHRGKYYMFCKIPRLLPLLLPPLYSAGFHFAIKCRY</sequence>
<protein>
    <recommendedName>
        <fullName evidence="3">Secreted protein</fullName>
    </recommendedName>
</protein>
<dbReference type="Proteomes" id="UP001627154">
    <property type="component" value="Unassembled WGS sequence"/>
</dbReference>
<evidence type="ECO:0008006" key="3">
    <source>
        <dbReference type="Google" id="ProtNLM"/>
    </source>
</evidence>
<evidence type="ECO:0000313" key="2">
    <source>
        <dbReference type="Proteomes" id="UP001627154"/>
    </source>
</evidence>
<accession>A0ABD2VXN3</accession>
<dbReference type="EMBL" id="JBJJXI010000159">
    <property type="protein sequence ID" value="KAL3385231.1"/>
    <property type="molecule type" value="Genomic_DNA"/>
</dbReference>
<reference evidence="1 2" key="1">
    <citation type="journal article" date="2024" name="bioRxiv">
        <title>A reference genome for Trichogramma kaykai: A tiny desert-dwelling parasitoid wasp with competing sex-ratio distorters.</title>
        <authorList>
            <person name="Culotta J."/>
            <person name="Lindsey A.R."/>
        </authorList>
    </citation>
    <scope>NUCLEOTIDE SEQUENCE [LARGE SCALE GENOMIC DNA]</scope>
    <source>
        <strain evidence="1 2">KSX58</strain>
    </source>
</reference>
<comment type="caution">
    <text evidence="1">The sequence shown here is derived from an EMBL/GenBank/DDBJ whole genome shotgun (WGS) entry which is preliminary data.</text>
</comment>
<organism evidence="1 2">
    <name type="scientific">Trichogramma kaykai</name>
    <dbReference type="NCBI Taxonomy" id="54128"/>
    <lineage>
        <taxon>Eukaryota</taxon>
        <taxon>Metazoa</taxon>
        <taxon>Ecdysozoa</taxon>
        <taxon>Arthropoda</taxon>
        <taxon>Hexapoda</taxon>
        <taxon>Insecta</taxon>
        <taxon>Pterygota</taxon>
        <taxon>Neoptera</taxon>
        <taxon>Endopterygota</taxon>
        <taxon>Hymenoptera</taxon>
        <taxon>Apocrita</taxon>
        <taxon>Proctotrupomorpha</taxon>
        <taxon>Chalcidoidea</taxon>
        <taxon>Trichogrammatidae</taxon>
        <taxon>Trichogramma</taxon>
    </lineage>
</organism>